<evidence type="ECO:0000259" key="1">
    <source>
        <dbReference type="PROSITE" id="PS51186"/>
    </source>
</evidence>
<accession>A0A2V2ZTH9</accession>
<keyword evidence="2" id="KW-0808">Transferase</keyword>
<evidence type="ECO:0000313" key="2">
    <source>
        <dbReference type="EMBL" id="PWW26639.1"/>
    </source>
</evidence>
<dbReference type="PROSITE" id="PS51186">
    <property type="entry name" value="GNAT"/>
    <property type="match status" value="1"/>
</dbReference>
<dbReference type="Proteomes" id="UP000247150">
    <property type="component" value="Unassembled WGS sequence"/>
</dbReference>
<dbReference type="Pfam" id="PF00583">
    <property type="entry name" value="Acetyltransf_1"/>
    <property type="match status" value="1"/>
</dbReference>
<dbReference type="RefSeq" id="WP_110066211.1">
    <property type="nucleotide sequence ID" value="NZ_QGTW01000010.1"/>
</dbReference>
<dbReference type="AlphaFoldDB" id="A0A2V2ZTH9"/>
<organism evidence="2 3">
    <name type="scientific">Cytobacillus oceanisediminis</name>
    <dbReference type="NCBI Taxonomy" id="665099"/>
    <lineage>
        <taxon>Bacteria</taxon>
        <taxon>Bacillati</taxon>
        <taxon>Bacillota</taxon>
        <taxon>Bacilli</taxon>
        <taxon>Bacillales</taxon>
        <taxon>Bacillaceae</taxon>
        <taxon>Cytobacillus</taxon>
    </lineage>
</organism>
<sequence>MDYRIRVANKKDLDGICAVRDNKELFRKYLLQSSRKKLYLIIAEQKKLILGFGVLKLTGFLFPKLSDLYVVENLRGYGIGSEIIRYRENMARKLGYPEIYVSIDPIENPKMINLVIKHGYKAISEPYKKRATFYNEEGKSYDKTYTRVDFKKLIG</sequence>
<dbReference type="Gene3D" id="3.40.630.30">
    <property type="match status" value="1"/>
</dbReference>
<name>A0A2V2ZTH9_9BACI</name>
<dbReference type="GO" id="GO:0016747">
    <property type="term" value="F:acyltransferase activity, transferring groups other than amino-acyl groups"/>
    <property type="evidence" value="ECO:0007669"/>
    <property type="project" value="InterPro"/>
</dbReference>
<evidence type="ECO:0000313" key="3">
    <source>
        <dbReference type="Proteomes" id="UP000247150"/>
    </source>
</evidence>
<protein>
    <submittedName>
        <fullName evidence="2">Acetyltransferase (GNAT) family protein</fullName>
    </submittedName>
</protein>
<dbReference type="SUPFAM" id="SSF55729">
    <property type="entry name" value="Acyl-CoA N-acyltransferases (Nat)"/>
    <property type="match status" value="1"/>
</dbReference>
<gene>
    <name evidence="2" type="ORF">DFO73_110213</name>
</gene>
<dbReference type="EMBL" id="QGTW01000010">
    <property type="protein sequence ID" value="PWW26639.1"/>
    <property type="molecule type" value="Genomic_DNA"/>
</dbReference>
<dbReference type="InterPro" id="IPR000182">
    <property type="entry name" value="GNAT_dom"/>
</dbReference>
<feature type="domain" description="N-acetyltransferase" evidence="1">
    <location>
        <begin position="3"/>
        <end position="146"/>
    </location>
</feature>
<comment type="caution">
    <text evidence="2">The sequence shown here is derived from an EMBL/GenBank/DDBJ whole genome shotgun (WGS) entry which is preliminary data.</text>
</comment>
<proteinExistence type="predicted"/>
<dbReference type="InterPro" id="IPR016181">
    <property type="entry name" value="Acyl_CoA_acyltransferase"/>
</dbReference>
<dbReference type="OrthoDB" id="9792929at2"/>
<reference evidence="2 3" key="1">
    <citation type="submission" date="2018-05" db="EMBL/GenBank/DDBJ databases">
        <title>Freshwater and sediment microbial communities from various areas in North America, analyzing microbe dynamics in response to fracking.</title>
        <authorList>
            <person name="Lamendella R."/>
        </authorList>
    </citation>
    <scope>NUCLEOTIDE SEQUENCE [LARGE SCALE GENOMIC DNA]</scope>
    <source>
        <strain evidence="2 3">15_TX</strain>
    </source>
</reference>
<dbReference type="CDD" id="cd04301">
    <property type="entry name" value="NAT_SF"/>
    <property type="match status" value="1"/>
</dbReference>